<evidence type="ECO:0000313" key="2">
    <source>
        <dbReference type="Proteomes" id="UP001152795"/>
    </source>
</evidence>
<comment type="caution">
    <text evidence="1">The sequence shown here is derived from an EMBL/GenBank/DDBJ whole genome shotgun (WGS) entry which is preliminary data.</text>
</comment>
<dbReference type="AlphaFoldDB" id="A0A7D9DZY5"/>
<proteinExistence type="predicted"/>
<dbReference type="EMBL" id="CACRXK020003074">
    <property type="protein sequence ID" value="CAB3997333.1"/>
    <property type="molecule type" value="Genomic_DNA"/>
</dbReference>
<keyword evidence="2" id="KW-1185">Reference proteome</keyword>
<name>A0A7D9DZY5_PARCT</name>
<organism evidence="1 2">
    <name type="scientific">Paramuricea clavata</name>
    <name type="common">Red gorgonian</name>
    <name type="synonym">Violescent sea-whip</name>
    <dbReference type="NCBI Taxonomy" id="317549"/>
    <lineage>
        <taxon>Eukaryota</taxon>
        <taxon>Metazoa</taxon>
        <taxon>Cnidaria</taxon>
        <taxon>Anthozoa</taxon>
        <taxon>Octocorallia</taxon>
        <taxon>Malacalcyonacea</taxon>
        <taxon>Plexauridae</taxon>
        <taxon>Paramuricea</taxon>
    </lineage>
</organism>
<dbReference type="Proteomes" id="UP001152795">
    <property type="component" value="Unassembled WGS sequence"/>
</dbReference>
<accession>A0A7D9DZY5</accession>
<sequence>MGNRSKPDDFKENQAMRHLSEIAREAINATHGRTTTRKIGNATTVYQRRVRRVRALDYPNTKTKRRSSQRKTLGTDIYVFKLQSRSYRGVGNDGDELVYLCP</sequence>
<evidence type="ECO:0000313" key="1">
    <source>
        <dbReference type="EMBL" id="CAB3997333.1"/>
    </source>
</evidence>
<reference evidence="1" key="1">
    <citation type="submission" date="2020-04" db="EMBL/GenBank/DDBJ databases">
        <authorList>
            <person name="Alioto T."/>
            <person name="Alioto T."/>
            <person name="Gomez Garrido J."/>
        </authorList>
    </citation>
    <scope>NUCLEOTIDE SEQUENCE</scope>
    <source>
        <strain evidence="1">A484AB</strain>
    </source>
</reference>
<gene>
    <name evidence="1" type="ORF">PACLA_8A023632</name>
</gene>
<protein>
    <submittedName>
        <fullName evidence="1">Uncharacterized protein</fullName>
    </submittedName>
</protein>